<evidence type="ECO:0000259" key="6">
    <source>
        <dbReference type="Pfam" id="PF18052"/>
    </source>
</evidence>
<dbReference type="PANTHER" id="PTHR23155:SF1193">
    <property type="entry name" value="DISEASE RESISTANCE PROTEIN RPP13-RELATED"/>
    <property type="match status" value="1"/>
</dbReference>
<organism evidence="9 10">
    <name type="scientific">Spinacia oleracea</name>
    <name type="common">Spinach</name>
    <dbReference type="NCBI Taxonomy" id="3562"/>
    <lineage>
        <taxon>Eukaryota</taxon>
        <taxon>Viridiplantae</taxon>
        <taxon>Streptophyta</taxon>
        <taxon>Embryophyta</taxon>
        <taxon>Tracheophyta</taxon>
        <taxon>Spermatophyta</taxon>
        <taxon>Magnoliopsida</taxon>
        <taxon>eudicotyledons</taxon>
        <taxon>Gunneridae</taxon>
        <taxon>Pentapetalae</taxon>
        <taxon>Caryophyllales</taxon>
        <taxon>Chenopodiaceae</taxon>
        <taxon>Chenopodioideae</taxon>
        <taxon>Anserineae</taxon>
        <taxon>Spinacia</taxon>
    </lineage>
</organism>
<keyword evidence="4" id="KW-1133">Transmembrane helix</keyword>
<dbReference type="SUPFAM" id="SSF52058">
    <property type="entry name" value="L domain-like"/>
    <property type="match status" value="1"/>
</dbReference>
<evidence type="ECO:0000313" key="10">
    <source>
        <dbReference type="RefSeq" id="XP_056690465.1"/>
    </source>
</evidence>
<dbReference type="Gene3D" id="1.10.8.430">
    <property type="entry name" value="Helical domain of apoptotic protease-activating factors"/>
    <property type="match status" value="1"/>
</dbReference>
<reference evidence="9" key="1">
    <citation type="journal article" date="2021" name="Nat. Commun.">
        <title>Genomic analyses provide insights into spinach domestication and the genetic basis of agronomic traits.</title>
        <authorList>
            <person name="Cai X."/>
            <person name="Sun X."/>
            <person name="Xu C."/>
            <person name="Sun H."/>
            <person name="Wang X."/>
            <person name="Ge C."/>
            <person name="Zhang Z."/>
            <person name="Wang Q."/>
            <person name="Fei Z."/>
            <person name="Jiao C."/>
            <person name="Wang Q."/>
        </authorList>
    </citation>
    <scope>NUCLEOTIDE SEQUENCE [LARGE SCALE GENOMIC DNA]</scope>
    <source>
        <strain evidence="9">cv. Varoflay</strain>
    </source>
</reference>
<feature type="domain" description="Disease resistance N-terminal" evidence="6">
    <location>
        <begin position="6"/>
        <end position="94"/>
    </location>
</feature>
<dbReference type="InterPro" id="IPR032675">
    <property type="entry name" value="LRR_dom_sf"/>
</dbReference>
<dbReference type="RefSeq" id="XP_056690465.1">
    <property type="nucleotide sequence ID" value="XM_056834487.1"/>
</dbReference>
<dbReference type="Gene3D" id="3.40.50.300">
    <property type="entry name" value="P-loop containing nucleotide triphosphate hydrolases"/>
    <property type="match status" value="1"/>
</dbReference>
<keyword evidence="9" id="KW-1185">Reference proteome</keyword>
<dbReference type="InterPro" id="IPR058922">
    <property type="entry name" value="WHD_DRP"/>
</dbReference>
<keyword evidence="3" id="KW-0611">Plant defense</keyword>
<dbReference type="Pfam" id="PF00931">
    <property type="entry name" value="NB-ARC"/>
    <property type="match status" value="1"/>
</dbReference>
<gene>
    <name evidence="10" type="primary">LOC110775989</name>
</gene>
<evidence type="ECO:0000256" key="2">
    <source>
        <dbReference type="ARBA" id="ARBA00022741"/>
    </source>
</evidence>
<dbReference type="InterPro" id="IPR002182">
    <property type="entry name" value="NB-ARC"/>
</dbReference>
<keyword evidence="2" id="KW-0547">Nucleotide-binding</keyword>
<dbReference type="GeneID" id="110775989"/>
<keyword evidence="4" id="KW-0812">Transmembrane</keyword>
<sequence>MADSILTNLVQQLGAIAVEEYNVLSGVGDELKSLENELRFMKKFLRNSEGKHQDHELVSELVEQIKVVAFEAEDIIETFLLNVERQQRRSTFKKVLHSAEHAIMLRGVAKQIGGIKTRIDDIYANKEKFGIEIGEGSMNPHFEASLHRWRKDVDEEMVGFVDVADTLLKQLIEGSPALEIISIVGMGGLGKTTIAKKLYNDRLIIDHFHSRAWVSVSEDYDTDQIIINILNRVMPDKEGLEELNTEKLKEMLKGYLKDRKYIVFLDDVWQPHMWDEVKSCFSNKGNGSRIVITTRIAQVARHASPREPHFLRFFTPTESWELFEKQVFRGDPCPSHLNPLGTEIVGRCKELPLSIVVIASMLASQEKSQRIWERTLKDVSVHLGKDEACLEILALSYHNLPVELKPCFLYFAAFPEDHEMVVRRLIALWLAEGFIQPLGGLTIEEVAESYLDALIDRSLVQAGTRRTDGGLKTCRVHDLVRDLCIREAIRENFMRATSKIEDNHSSTTSKWRPRRISVHRHTSRCVQSKDRDPCSVRALLSFDTQLGYASSAFWKKLCTEYKLLRVLDLGAAIKFTTLPDDIGSLLNLRYLRLFLSSSSIPKSVFELWNLQMLFIEGNQSIVIRMEMLLKLQGLQQLVLGERSKLCGYSKTFLSKKQLFKNLRVVSSIYPDNDFECAVVDGLFPNIRKLSLCGSYILDWSLKNTFTCLPDVQSLKISSSNSNYDRDNIFRGVSVADLPSRLTKFTLKASTWSQDSLSMLGKFPNLRILKLIDLESLYFSASKASFPKLHTLHLESVAQGACSAYETAFVQLQYLFLKRCSCEFLDNYCNWKDDQLELFMLPSLKFSNARIIFGTFLSIMVILVGQEQRVFMIGAIKDPTQYCSLAGVVQYLFFTRPNIAYAGTIDHGLHLYLSTVYYALDHLYRCRLGVS</sequence>
<dbReference type="CDD" id="cd14798">
    <property type="entry name" value="RX-CC_like"/>
    <property type="match status" value="1"/>
</dbReference>
<reference evidence="10" key="2">
    <citation type="submission" date="2025-08" db="UniProtKB">
        <authorList>
            <consortium name="RefSeq"/>
        </authorList>
    </citation>
    <scope>IDENTIFICATION</scope>
    <source>
        <tissue evidence="10">Leaf</tissue>
    </source>
</reference>
<accession>A0ABM3R4C5</accession>
<keyword evidence="4" id="KW-0472">Membrane</keyword>
<evidence type="ECO:0000256" key="3">
    <source>
        <dbReference type="ARBA" id="ARBA00022821"/>
    </source>
</evidence>
<dbReference type="InterPro" id="IPR042197">
    <property type="entry name" value="Apaf_helical"/>
</dbReference>
<dbReference type="InterPro" id="IPR044974">
    <property type="entry name" value="Disease_R_plants"/>
</dbReference>
<proteinExistence type="predicted"/>
<dbReference type="PRINTS" id="PR00364">
    <property type="entry name" value="DISEASERSIST"/>
</dbReference>
<feature type="domain" description="Disease resistance R13L4/SHOC-2-like LRR" evidence="8">
    <location>
        <begin position="563"/>
        <end position="844"/>
    </location>
</feature>
<dbReference type="InterPro" id="IPR027417">
    <property type="entry name" value="P-loop_NTPase"/>
</dbReference>
<evidence type="ECO:0000256" key="4">
    <source>
        <dbReference type="SAM" id="Phobius"/>
    </source>
</evidence>
<dbReference type="Pfam" id="PF23598">
    <property type="entry name" value="LRR_14"/>
    <property type="match status" value="1"/>
</dbReference>
<protein>
    <submittedName>
        <fullName evidence="10">Disease resistance protein RPP13-like</fullName>
    </submittedName>
</protein>
<dbReference type="InterPro" id="IPR036388">
    <property type="entry name" value="WH-like_DNA-bd_sf"/>
</dbReference>
<keyword evidence="1" id="KW-0677">Repeat</keyword>
<dbReference type="SUPFAM" id="SSF52540">
    <property type="entry name" value="P-loop containing nucleoside triphosphate hydrolases"/>
    <property type="match status" value="1"/>
</dbReference>
<feature type="domain" description="NB-ARC" evidence="5">
    <location>
        <begin position="165"/>
        <end position="330"/>
    </location>
</feature>
<dbReference type="InterPro" id="IPR055414">
    <property type="entry name" value="LRR_R13L4/SHOC2-like"/>
</dbReference>
<dbReference type="Pfam" id="PF23559">
    <property type="entry name" value="WHD_DRP"/>
    <property type="match status" value="1"/>
</dbReference>
<evidence type="ECO:0000256" key="1">
    <source>
        <dbReference type="ARBA" id="ARBA00022737"/>
    </source>
</evidence>
<dbReference type="Gene3D" id="1.20.5.4130">
    <property type="match status" value="1"/>
</dbReference>
<dbReference type="InterPro" id="IPR038005">
    <property type="entry name" value="RX-like_CC"/>
</dbReference>
<dbReference type="Pfam" id="PF18052">
    <property type="entry name" value="Rx_N"/>
    <property type="match status" value="1"/>
</dbReference>
<evidence type="ECO:0000259" key="7">
    <source>
        <dbReference type="Pfam" id="PF23559"/>
    </source>
</evidence>
<dbReference type="PANTHER" id="PTHR23155">
    <property type="entry name" value="DISEASE RESISTANCE PROTEIN RP"/>
    <property type="match status" value="1"/>
</dbReference>
<feature type="transmembrane region" description="Helical" evidence="4">
    <location>
        <begin position="845"/>
        <end position="863"/>
    </location>
</feature>
<dbReference type="Gene3D" id="3.80.10.10">
    <property type="entry name" value="Ribonuclease Inhibitor"/>
    <property type="match status" value="1"/>
</dbReference>
<evidence type="ECO:0000313" key="9">
    <source>
        <dbReference type="Proteomes" id="UP000813463"/>
    </source>
</evidence>
<dbReference type="InterPro" id="IPR041118">
    <property type="entry name" value="Rx_N"/>
</dbReference>
<name>A0ABM3R4C5_SPIOL</name>
<dbReference type="Proteomes" id="UP000813463">
    <property type="component" value="Chromosome 1"/>
</dbReference>
<evidence type="ECO:0000259" key="5">
    <source>
        <dbReference type="Pfam" id="PF00931"/>
    </source>
</evidence>
<dbReference type="Gene3D" id="1.10.10.10">
    <property type="entry name" value="Winged helix-like DNA-binding domain superfamily/Winged helix DNA-binding domain"/>
    <property type="match status" value="1"/>
</dbReference>
<evidence type="ECO:0000259" key="8">
    <source>
        <dbReference type="Pfam" id="PF23598"/>
    </source>
</evidence>
<feature type="domain" description="Disease resistance protein winged helix" evidence="7">
    <location>
        <begin position="414"/>
        <end position="484"/>
    </location>
</feature>